<organism evidence="1 2">
    <name type="scientific">Parascaris equorum</name>
    <name type="common">Equine roundworm</name>
    <dbReference type="NCBI Taxonomy" id="6256"/>
    <lineage>
        <taxon>Eukaryota</taxon>
        <taxon>Metazoa</taxon>
        <taxon>Ecdysozoa</taxon>
        <taxon>Nematoda</taxon>
        <taxon>Chromadorea</taxon>
        <taxon>Rhabditida</taxon>
        <taxon>Spirurina</taxon>
        <taxon>Ascaridomorpha</taxon>
        <taxon>Ascaridoidea</taxon>
        <taxon>Ascarididae</taxon>
        <taxon>Parascaris</taxon>
    </lineage>
</organism>
<dbReference type="WBParaSite" id="PEQ_0000873101-mRNA-1">
    <property type="protein sequence ID" value="PEQ_0000873101-mRNA-1"/>
    <property type="gene ID" value="PEQ_0000873101"/>
</dbReference>
<protein>
    <submittedName>
        <fullName evidence="2">Uncharacterized protein</fullName>
    </submittedName>
</protein>
<evidence type="ECO:0000313" key="1">
    <source>
        <dbReference type="Proteomes" id="UP000887564"/>
    </source>
</evidence>
<evidence type="ECO:0000313" key="2">
    <source>
        <dbReference type="WBParaSite" id="PEQ_0000873101-mRNA-1"/>
    </source>
</evidence>
<accession>A0A914S354</accession>
<keyword evidence="1" id="KW-1185">Reference proteome</keyword>
<sequence length="68" mass="7310">MNTYTFAADSDVDVELVPVTLCALIGINTPGFHESGDPLEMTPALHFLLAVSTLNVPEEEPGDDIRPL</sequence>
<name>A0A914S354_PAREQ</name>
<reference evidence="2" key="1">
    <citation type="submission" date="2022-11" db="UniProtKB">
        <authorList>
            <consortium name="WormBaseParasite"/>
        </authorList>
    </citation>
    <scope>IDENTIFICATION</scope>
</reference>
<proteinExistence type="predicted"/>
<dbReference type="AlphaFoldDB" id="A0A914S354"/>
<dbReference type="Proteomes" id="UP000887564">
    <property type="component" value="Unplaced"/>
</dbReference>